<dbReference type="EMBL" id="JAUMIT010000011">
    <property type="protein sequence ID" value="MDO3695927.1"/>
    <property type="molecule type" value="Genomic_DNA"/>
</dbReference>
<gene>
    <name evidence="2" type="ORF">QVZ41_13835</name>
</gene>
<dbReference type="Proteomes" id="UP001168642">
    <property type="component" value="Unassembled WGS sequence"/>
</dbReference>
<feature type="transmembrane region" description="Helical" evidence="1">
    <location>
        <begin position="183"/>
        <end position="208"/>
    </location>
</feature>
<evidence type="ECO:0000313" key="2">
    <source>
        <dbReference type="EMBL" id="MDO3695927.1"/>
    </source>
</evidence>
<evidence type="ECO:0000313" key="3">
    <source>
        <dbReference type="Proteomes" id="UP001168642"/>
    </source>
</evidence>
<comment type="caution">
    <text evidence="2">The sequence shown here is derived from an EMBL/GenBank/DDBJ whole genome shotgun (WGS) entry which is preliminary data.</text>
</comment>
<keyword evidence="1" id="KW-1133">Transmembrane helix</keyword>
<reference evidence="2" key="1">
    <citation type="submission" date="2023-07" db="EMBL/GenBank/DDBJ databases">
        <title>Wenyingzhuangia sp. chi5 genome sequencing and assembly.</title>
        <authorList>
            <person name="Park S."/>
        </authorList>
    </citation>
    <scope>NUCLEOTIDE SEQUENCE</scope>
    <source>
        <strain evidence="2">Chi5</strain>
    </source>
</reference>
<feature type="transmembrane region" description="Helical" evidence="1">
    <location>
        <begin position="46"/>
        <end position="71"/>
    </location>
</feature>
<protein>
    <submittedName>
        <fullName evidence="2">Uncharacterized protein</fullName>
    </submittedName>
</protein>
<keyword evidence="1" id="KW-0472">Membrane</keyword>
<proteinExistence type="predicted"/>
<accession>A0ABT8VVH3</accession>
<keyword evidence="1" id="KW-0812">Transmembrane</keyword>
<name>A0ABT8VVH3_9FLAO</name>
<evidence type="ECO:0000256" key="1">
    <source>
        <dbReference type="SAM" id="Phobius"/>
    </source>
</evidence>
<sequence>MAFIMGIILGIIIPIILIFIVSSIIALISGILTYFLSNNEKKKRKVFIAVVAPFQILYSFFFILLIGGLVISETKNIDIGIGDSWYVPLNNSCEILMIDITDKAFLKCNEETLLSDITDLQLKNNKVYGKTNNNKYFSLNLNNNITQHYLNENDLKESENITVLDLQKTNDFYNNRKWELTEYLIILDFILAVFFSVIGFFILFRITLHGWKLNFNKKKTTTNTG</sequence>
<organism evidence="2 3">
    <name type="scientific">Wenyingzhuangia gilva</name>
    <dbReference type="NCBI Taxonomy" id="3057677"/>
    <lineage>
        <taxon>Bacteria</taxon>
        <taxon>Pseudomonadati</taxon>
        <taxon>Bacteroidota</taxon>
        <taxon>Flavobacteriia</taxon>
        <taxon>Flavobacteriales</taxon>
        <taxon>Flavobacteriaceae</taxon>
        <taxon>Wenyingzhuangia</taxon>
    </lineage>
</organism>
<feature type="transmembrane region" description="Helical" evidence="1">
    <location>
        <begin position="6"/>
        <end position="34"/>
    </location>
</feature>
<keyword evidence="3" id="KW-1185">Reference proteome</keyword>
<dbReference type="RefSeq" id="WP_302885232.1">
    <property type="nucleotide sequence ID" value="NZ_JAUMIT010000011.1"/>
</dbReference>